<organism evidence="3">
    <name type="scientific">Pedococcus sp. KACC 23699</name>
    <dbReference type="NCBI Taxonomy" id="3149228"/>
    <lineage>
        <taxon>Bacteria</taxon>
        <taxon>Bacillati</taxon>
        <taxon>Actinomycetota</taxon>
        <taxon>Actinomycetes</taxon>
        <taxon>Micrococcales</taxon>
        <taxon>Intrasporangiaceae</taxon>
        <taxon>Pedococcus</taxon>
    </lineage>
</organism>
<dbReference type="RefSeq" id="WP_406831254.1">
    <property type="nucleotide sequence ID" value="NZ_CP157483.1"/>
</dbReference>
<accession>A0AAU7JU78</accession>
<dbReference type="Gene3D" id="3.30.530.20">
    <property type="match status" value="1"/>
</dbReference>
<proteinExistence type="inferred from homology"/>
<dbReference type="SUPFAM" id="SSF55961">
    <property type="entry name" value="Bet v1-like"/>
    <property type="match status" value="1"/>
</dbReference>
<dbReference type="EMBL" id="CP157483">
    <property type="protein sequence ID" value="XBO43810.1"/>
    <property type="molecule type" value="Genomic_DNA"/>
</dbReference>
<dbReference type="AlphaFoldDB" id="A0AAU7JU78"/>
<evidence type="ECO:0000259" key="2">
    <source>
        <dbReference type="Pfam" id="PF08327"/>
    </source>
</evidence>
<sequence>MAGRLVDGAVRSDSHFVVDHGDGYLCSSRVIACVEGKRLDFTWQFPDEPPSRVAFELDESDGMSVLRLRHSELGDFADSYRVGWCAHLAYLEAASLGTPLPPSMFWPIHRTMAQLSRL</sequence>
<comment type="similarity">
    <text evidence="1">Belongs to the AHA1 family.</text>
</comment>
<dbReference type="InterPro" id="IPR013538">
    <property type="entry name" value="ASHA1/2-like_C"/>
</dbReference>
<evidence type="ECO:0000313" key="3">
    <source>
        <dbReference type="EMBL" id="XBO43810.1"/>
    </source>
</evidence>
<dbReference type="Pfam" id="PF08327">
    <property type="entry name" value="AHSA1"/>
    <property type="match status" value="1"/>
</dbReference>
<reference evidence="3" key="1">
    <citation type="submission" date="2024-05" db="EMBL/GenBank/DDBJ databases">
        <authorList>
            <person name="Kim S."/>
            <person name="Heo J."/>
            <person name="Choi H."/>
            <person name="Choi Y."/>
            <person name="Kwon S.-W."/>
            <person name="Kim Y."/>
        </authorList>
    </citation>
    <scope>NUCLEOTIDE SEQUENCE</scope>
    <source>
        <strain evidence="3">KACC 23699</strain>
    </source>
</reference>
<protein>
    <submittedName>
        <fullName evidence="3">SRPBCC domain-containing protein</fullName>
    </submittedName>
</protein>
<feature type="domain" description="Activator of Hsp90 ATPase homologue 1/2-like C-terminal" evidence="2">
    <location>
        <begin position="10"/>
        <end position="93"/>
    </location>
</feature>
<dbReference type="InterPro" id="IPR023393">
    <property type="entry name" value="START-like_dom_sf"/>
</dbReference>
<evidence type="ECO:0000256" key="1">
    <source>
        <dbReference type="ARBA" id="ARBA00006817"/>
    </source>
</evidence>
<gene>
    <name evidence="3" type="ORF">ABEG17_00315</name>
</gene>
<name>A0AAU7JU78_9MICO</name>